<evidence type="ECO:0000313" key="9">
    <source>
        <dbReference type="Proteomes" id="UP000699462"/>
    </source>
</evidence>
<dbReference type="Pfam" id="PF00180">
    <property type="entry name" value="Iso_dh"/>
    <property type="match status" value="1"/>
</dbReference>
<evidence type="ECO:0000256" key="1">
    <source>
        <dbReference type="ARBA" id="ARBA00004173"/>
    </source>
</evidence>
<evidence type="ECO:0000313" key="8">
    <source>
        <dbReference type="EMBL" id="KAF8563788.1"/>
    </source>
</evidence>
<reference evidence="8 9" key="1">
    <citation type="submission" date="2019-07" db="EMBL/GenBank/DDBJ databases">
        <title>Annotation for the trematode Paragonimus westermani.</title>
        <authorList>
            <person name="Choi Y.-J."/>
        </authorList>
    </citation>
    <scope>NUCLEOTIDE SEQUENCE [LARGE SCALE GENOMIC DNA]</scope>
    <source>
        <strain evidence="8">180907_Pwestermani</strain>
    </source>
</reference>
<evidence type="ECO:0000256" key="3">
    <source>
        <dbReference type="ARBA" id="ARBA00022532"/>
    </source>
</evidence>
<accession>A0A8T0DAF9</accession>
<dbReference type="EMBL" id="JTDF01010675">
    <property type="protein sequence ID" value="KAF8563788.1"/>
    <property type="molecule type" value="Genomic_DNA"/>
</dbReference>
<evidence type="ECO:0000259" key="7">
    <source>
        <dbReference type="SMART" id="SM01329"/>
    </source>
</evidence>
<sequence>MFVRAAVNWKAWAEFARKAGFHTGYSLQAVATVRRKTVTLIPGDGVWPELFVTVKSIFREMGVPVEFEEVQLSGLSGVQANGLDSVVTSLKKNKVGLKGIIRTPVGSRELNTVNMRMRRILDLYANVVNVRSLPGFHTRHNNLDMVIIREQLEGEYSCLEHESVPGVVECLKIMTRRNCERIAKFAFDFAVRSGRKTVTAVHKANIMKLGDGLFLETCQNVSKLYPHVNFNSMIIDNCCMQLVSRPQQFDVMVMPNLYGNIVDNLAAGLVGGAGVVPGVSYGHELALFEPGTRHSYAVASGRDIANPTAILLASCLLLRHINLNEHADRLESAVRSVIESGRVLTADLGGRSTTSQFTDAVLGQLHFVARSTRRTMVSIPRLPRKQAIPKQDS</sequence>
<evidence type="ECO:0000256" key="4">
    <source>
        <dbReference type="ARBA" id="ARBA00022946"/>
    </source>
</evidence>
<dbReference type="GO" id="GO:0005739">
    <property type="term" value="C:mitochondrion"/>
    <property type="evidence" value="ECO:0007669"/>
    <property type="project" value="UniProtKB-SubCell"/>
</dbReference>
<protein>
    <recommendedName>
        <fullName evidence="6">Isocitrate dehydrogenase [NAD] subunit, mitochondrial</fullName>
    </recommendedName>
</protein>
<evidence type="ECO:0000256" key="6">
    <source>
        <dbReference type="RuleBase" id="RU361266"/>
    </source>
</evidence>
<dbReference type="GO" id="GO:0006099">
    <property type="term" value="P:tricarboxylic acid cycle"/>
    <property type="evidence" value="ECO:0007669"/>
    <property type="project" value="UniProtKB-UniRule"/>
</dbReference>
<dbReference type="Proteomes" id="UP000699462">
    <property type="component" value="Unassembled WGS sequence"/>
</dbReference>
<evidence type="ECO:0000256" key="2">
    <source>
        <dbReference type="ARBA" id="ARBA00007769"/>
    </source>
</evidence>
<dbReference type="NCBIfam" id="TIGR00175">
    <property type="entry name" value="mito_nad_idh"/>
    <property type="match status" value="1"/>
</dbReference>
<dbReference type="PANTHER" id="PTHR11835">
    <property type="entry name" value="DECARBOXYLATING DEHYDROGENASES-ISOCITRATE, ISOPROPYLMALATE, TARTRATE"/>
    <property type="match status" value="1"/>
</dbReference>
<keyword evidence="9" id="KW-1185">Reference proteome</keyword>
<feature type="domain" description="Isopropylmalate dehydrogenase-like" evidence="7">
    <location>
        <begin position="37"/>
        <end position="361"/>
    </location>
</feature>
<dbReference type="PROSITE" id="PS00470">
    <property type="entry name" value="IDH_IMDH"/>
    <property type="match status" value="1"/>
</dbReference>
<name>A0A8T0DAF9_9TREM</name>
<dbReference type="GO" id="GO:0000287">
    <property type="term" value="F:magnesium ion binding"/>
    <property type="evidence" value="ECO:0007669"/>
    <property type="project" value="UniProtKB-UniRule"/>
</dbReference>
<gene>
    <name evidence="8" type="ORF">P879_04016</name>
</gene>
<keyword evidence="4 6" id="KW-0809">Transit peptide</keyword>
<dbReference type="GO" id="GO:0051287">
    <property type="term" value="F:NAD binding"/>
    <property type="evidence" value="ECO:0007669"/>
    <property type="project" value="UniProtKB-UniRule"/>
</dbReference>
<dbReference type="GO" id="GO:0016616">
    <property type="term" value="F:oxidoreductase activity, acting on the CH-OH group of donors, NAD or NADP as acceptor"/>
    <property type="evidence" value="ECO:0007669"/>
    <property type="project" value="InterPro"/>
</dbReference>
<dbReference type="InterPro" id="IPR004434">
    <property type="entry name" value="Isocitrate_DH_NAD"/>
</dbReference>
<dbReference type="PANTHER" id="PTHR11835:SF42">
    <property type="entry name" value="ISOCITRATE DEHYDROGENASE [NAD] SUBUNIT BETA, MITOCHONDRIAL"/>
    <property type="match status" value="1"/>
</dbReference>
<comment type="similarity">
    <text evidence="2 6">Belongs to the isocitrate and isopropylmalate dehydrogenases family.</text>
</comment>
<keyword evidence="3 6" id="KW-0816">Tricarboxylic acid cycle</keyword>
<dbReference type="InterPro" id="IPR019818">
    <property type="entry name" value="IsoCit/isopropylmalate_DH_CS"/>
</dbReference>
<dbReference type="GO" id="GO:0006102">
    <property type="term" value="P:isocitrate metabolic process"/>
    <property type="evidence" value="ECO:0007669"/>
    <property type="project" value="TreeGrafter"/>
</dbReference>
<dbReference type="InterPro" id="IPR024084">
    <property type="entry name" value="IsoPropMal-DH-like_dom"/>
</dbReference>
<dbReference type="SMART" id="SM01329">
    <property type="entry name" value="Iso_dh"/>
    <property type="match status" value="1"/>
</dbReference>
<dbReference type="OrthoDB" id="10261637at2759"/>
<dbReference type="AlphaFoldDB" id="A0A8T0DAF9"/>
<dbReference type="SUPFAM" id="SSF53659">
    <property type="entry name" value="Isocitrate/Isopropylmalate dehydrogenase-like"/>
    <property type="match status" value="1"/>
</dbReference>
<evidence type="ECO:0000256" key="5">
    <source>
        <dbReference type="ARBA" id="ARBA00023128"/>
    </source>
</evidence>
<dbReference type="FunFam" id="3.40.718.10:FF:000001">
    <property type="entry name" value="Isocitrate dehydrogenase [NAD] subunit, mitochondrial"/>
    <property type="match status" value="1"/>
</dbReference>
<organism evidence="8 9">
    <name type="scientific">Paragonimus westermani</name>
    <dbReference type="NCBI Taxonomy" id="34504"/>
    <lineage>
        <taxon>Eukaryota</taxon>
        <taxon>Metazoa</taxon>
        <taxon>Spiralia</taxon>
        <taxon>Lophotrochozoa</taxon>
        <taxon>Platyhelminthes</taxon>
        <taxon>Trematoda</taxon>
        <taxon>Digenea</taxon>
        <taxon>Plagiorchiida</taxon>
        <taxon>Troglotremata</taxon>
        <taxon>Troglotrematidae</taxon>
        <taxon>Paragonimus</taxon>
    </lineage>
</organism>
<comment type="caution">
    <text evidence="8">The sequence shown here is derived from an EMBL/GenBank/DDBJ whole genome shotgun (WGS) entry which is preliminary data.</text>
</comment>
<comment type="subcellular location">
    <subcellularLocation>
        <location evidence="1 6">Mitochondrion</location>
    </subcellularLocation>
</comment>
<proteinExistence type="inferred from homology"/>
<dbReference type="Gene3D" id="3.40.718.10">
    <property type="entry name" value="Isopropylmalate Dehydrogenase"/>
    <property type="match status" value="1"/>
</dbReference>
<keyword evidence="5 6" id="KW-0496">Mitochondrion</keyword>